<feature type="compositionally biased region" description="Basic and acidic residues" evidence="1">
    <location>
        <begin position="579"/>
        <end position="592"/>
    </location>
</feature>
<reference evidence="2" key="1">
    <citation type="journal article" date="2020" name="Stud. Mycol.">
        <title>101 Dothideomycetes genomes: a test case for predicting lifestyles and emergence of pathogens.</title>
        <authorList>
            <person name="Haridas S."/>
            <person name="Albert R."/>
            <person name="Binder M."/>
            <person name="Bloem J."/>
            <person name="Labutti K."/>
            <person name="Salamov A."/>
            <person name="Andreopoulos B."/>
            <person name="Baker S."/>
            <person name="Barry K."/>
            <person name="Bills G."/>
            <person name="Bluhm B."/>
            <person name="Cannon C."/>
            <person name="Castanera R."/>
            <person name="Culley D."/>
            <person name="Daum C."/>
            <person name="Ezra D."/>
            <person name="Gonzalez J."/>
            <person name="Henrissat B."/>
            <person name="Kuo A."/>
            <person name="Liang C."/>
            <person name="Lipzen A."/>
            <person name="Lutzoni F."/>
            <person name="Magnuson J."/>
            <person name="Mondo S."/>
            <person name="Nolan M."/>
            <person name="Ohm R."/>
            <person name="Pangilinan J."/>
            <person name="Park H.-J."/>
            <person name="Ramirez L."/>
            <person name="Alfaro M."/>
            <person name="Sun H."/>
            <person name="Tritt A."/>
            <person name="Yoshinaga Y."/>
            <person name="Zwiers L.-H."/>
            <person name="Turgeon B."/>
            <person name="Goodwin S."/>
            <person name="Spatafora J."/>
            <person name="Crous P."/>
            <person name="Grigoriev I."/>
        </authorList>
    </citation>
    <scope>NUCLEOTIDE SEQUENCE</scope>
    <source>
        <strain evidence="2">ATCC 74209</strain>
    </source>
</reference>
<dbReference type="EMBL" id="ML993961">
    <property type="protein sequence ID" value="KAF2201803.1"/>
    <property type="molecule type" value="Genomic_DNA"/>
</dbReference>
<feature type="compositionally biased region" description="Basic and acidic residues" evidence="1">
    <location>
        <begin position="601"/>
        <end position="626"/>
    </location>
</feature>
<dbReference type="Proteomes" id="UP000799536">
    <property type="component" value="Unassembled WGS sequence"/>
</dbReference>
<comment type="caution">
    <text evidence="2">The sequence shown here is derived from an EMBL/GenBank/DDBJ whole genome shotgun (WGS) entry which is preliminary data.</text>
</comment>
<dbReference type="OrthoDB" id="106784at2759"/>
<feature type="compositionally biased region" description="Low complexity" evidence="1">
    <location>
        <begin position="276"/>
        <end position="292"/>
    </location>
</feature>
<feature type="region of interest" description="Disordered" evidence="1">
    <location>
        <begin position="190"/>
        <end position="258"/>
    </location>
</feature>
<evidence type="ECO:0000313" key="2">
    <source>
        <dbReference type="EMBL" id="KAF2201803.1"/>
    </source>
</evidence>
<feature type="compositionally biased region" description="Basic residues" evidence="1">
    <location>
        <begin position="534"/>
        <end position="547"/>
    </location>
</feature>
<feature type="compositionally biased region" description="Polar residues" evidence="1">
    <location>
        <begin position="462"/>
        <end position="471"/>
    </location>
</feature>
<proteinExistence type="predicted"/>
<evidence type="ECO:0000256" key="1">
    <source>
        <dbReference type="SAM" id="MobiDB-lite"/>
    </source>
</evidence>
<feature type="compositionally biased region" description="Basic and acidic residues" evidence="1">
    <location>
        <begin position="1022"/>
        <end position="1033"/>
    </location>
</feature>
<feature type="compositionally biased region" description="Basic and acidic residues" evidence="1">
    <location>
        <begin position="947"/>
        <end position="960"/>
    </location>
</feature>
<feature type="compositionally biased region" description="Basic and acidic residues" evidence="1">
    <location>
        <begin position="548"/>
        <end position="567"/>
    </location>
</feature>
<gene>
    <name evidence="2" type="ORF">GQ43DRAFT_21203</name>
</gene>
<feature type="compositionally biased region" description="Basic and acidic residues" evidence="1">
    <location>
        <begin position="902"/>
        <end position="940"/>
    </location>
</feature>
<protein>
    <submittedName>
        <fullName evidence="2">Uncharacterized protein</fullName>
    </submittedName>
</protein>
<accession>A0A9P4MW58</accession>
<feature type="compositionally biased region" description="Basic and acidic residues" evidence="1">
    <location>
        <begin position="874"/>
        <end position="887"/>
    </location>
</feature>
<feature type="compositionally biased region" description="Basic residues" evidence="1">
    <location>
        <begin position="657"/>
        <end position="668"/>
    </location>
</feature>
<keyword evidence="3" id="KW-1185">Reference proteome</keyword>
<dbReference type="AlphaFoldDB" id="A0A9P4MW58"/>
<feature type="region of interest" description="Disordered" evidence="1">
    <location>
        <begin position="412"/>
        <end position="1062"/>
    </location>
</feature>
<evidence type="ECO:0000313" key="3">
    <source>
        <dbReference type="Proteomes" id="UP000799536"/>
    </source>
</evidence>
<feature type="region of interest" description="Disordered" evidence="1">
    <location>
        <begin position="272"/>
        <end position="304"/>
    </location>
</feature>
<feature type="compositionally biased region" description="Basic and acidic residues" evidence="1">
    <location>
        <begin position="670"/>
        <end position="690"/>
    </location>
</feature>
<sequence>MWQVALQIQLGKALPFTYETTGWTGVNTKEHDRAGGQTRLATGDVGPQGYETPVDEGTQSDLFSGGTDAMNDPSGLNAFGTFPMGMASMNPMSNMNNMMSMFPMVGGQMGMAGMNGMGAMNPGMNYGMMGNNWNGQMNGGYGMGMNGNFPMNGYNQSGGAHYSEMNQFPRNNFHKQNRFHGQGNYAQTRHFGRGAHQGHGNYGYHNQGQGFGAQRMNPYQAGGRVGSQDMDLPRPTSQDHRPSNQFSAETAQPSQKNDLNALNEKKLKSSDGVLQATDISQTDQSSSSAVKSVEGKAGADGSAESDLTASNVSLAQAQITNLDSKAKQYDELTISADILQPIQTVEAVDPPGVDLVGSFPHQSMPQHGMMDDYSNPMSSMNGGYGYGQGYNSGGYTPRSGVYPSAAYGSTTVLTPGEPQGVGVAGAPTGPRAMREGRHNTGPPGRNNNRFPAPPSAPSVASTQEATGSGQNRSRRYGRIHPPREPFIDLSSKTPGRDDSLRVRARRYGSLAPQDVAFANSIISKTPERDETLRLKAKSPSRSRSRSHVRGDDERYRDPSRERGRDQSRSPSRHQKKRYERSSSRDAEGDYERRHHRSSRPNKHEDKSRSDYYERDGDIQDYHDKVKSRGASVESKHRSRRDKDKERHRSSRHDRSREYRRRHRSRTRSRSLVDEVKAEDYDQEIDGRHAPNDSSGQRKSRSGRHRERDYYGRERDRHDKDRDHDRDYDRDYGKDYGRDYDKNDDREYDRSRDKDREREKKRSSRRDRSMEPDDDYENERYHRSSRRSRKEREKEKDRGRERDRKRDYHDDAPVESRDVSPPPINAPKGPAASSEFKIIGRGRDKNAPVSTKTEMAPPVQPKSADPIFQAPKGPAAERARDSHDRNGLRDGAGTPITPTPPAMDKDPIEIERENRAREREMRHQRLLMSDERRSSGQRESKPQLSTKRTREEVDVDGDRSYNETTVAPSQPATRKDSTDSSFAPPVGPSAHRDKRRKSGDKNGVDAMFVNALRLRSRGGRKTGAGDRVGRELKSRRGGAPKYEDEVADERSIKQVERERNRGY</sequence>
<feature type="compositionally biased region" description="Basic and acidic residues" evidence="1">
    <location>
        <begin position="705"/>
        <end position="770"/>
    </location>
</feature>
<feature type="region of interest" description="Disordered" evidence="1">
    <location>
        <begin position="28"/>
        <end position="55"/>
    </location>
</feature>
<feature type="compositionally biased region" description="Polar residues" evidence="1">
    <location>
        <begin position="243"/>
        <end position="258"/>
    </location>
</feature>
<name>A0A9P4MW58_9PLEO</name>
<feature type="compositionally biased region" description="Basic and acidic residues" evidence="1">
    <location>
        <begin position="1040"/>
        <end position="1062"/>
    </location>
</feature>
<feature type="compositionally biased region" description="Basic and acidic residues" evidence="1">
    <location>
        <begin position="640"/>
        <end position="656"/>
    </location>
</feature>
<organism evidence="2 3">
    <name type="scientific">Delitschia confertaspora ATCC 74209</name>
    <dbReference type="NCBI Taxonomy" id="1513339"/>
    <lineage>
        <taxon>Eukaryota</taxon>
        <taxon>Fungi</taxon>
        <taxon>Dikarya</taxon>
        <taxon>Ascomycota</taxon>
        <taxon>Pezizomycotina</taxon>
        <taxon>Dothideomycetes</taxon>
        <taxon>Pleosporomycetidae</taxon>
        <taxon>Pleosporales</taxon>
        <taxon>Delitschiaceae</taxon>
        <taxon>Delitschia</taxon>
    </lineage>
</organism>
<feature type="compositionally biased region" description="Basic and acidic residues" evidence="1">
    <location>
        <begin position="789"/>
        <end position="817"/>
    </location>
</feature>
<feature type="compositionally biased region" description="Polar residues" evidence="1">
    <location>
        <begin position="961"/>
        <end position="971"/>
    </location>
</feature>